<dbReference type="InterPro" id="IPR036909">
    <property type="entry name" value="Cyt_c-like_dom_sf"/>
</dbReference>
<dbReference type="KEGG" id="adin:H7849_16015"/>
<keyword evidence="10" id="KW-1185">Reference proteome</keyword>
<keyword evidence="3 6" id="KW-0479">Metal-binding</keyword>
<dbReference type="PANTHER" id="PTHR11961">
    <property type="entry name" value="CYTOCHROME C"/>
    <property type="match status" value="1"/>
</dbReference>
<evidence type="ECO:0000313" key="9">
    <source>
        <dbReference type="EMBL" id="QNI30636.1"/>
    </source>
</evidence>
<evidence type="ECO:0000313" key="10">
    <source>
        <dbReference type="Proteomes" id="UP000515312"/>
    </source>
</evidence>
<dbReference type="GO" id="GO:0020037">
    <property type="term" value="F:heme binding"/>
    <property type="evidence" value="ECO:0007669"/>
    <property type="project" value="InterPro"/>
</dbReference>
<evidence type="ECO:0000256" key="6">
    <source>
        <dbReference type="PROSITE-ProRule" id="PRU00433"/>
    </source>
</evidence>
<evidence type="ECO:0000259" key="8">
    <source>
        <dbReference type="PROSITE" id="PS51007"/>
    </source>
</evidence>
<gene>
    <name evidence="9" type="ORF">H7849_16015</name>
</gene>
<organism evidence="9 10">
    <name type="scientific">Alloacidobacterium dinghuense</name>
    <dbReference type="NCBI Taxonomy" id="2763107"/>
    <lineage>
        <taxon>Bacteria</taxon>
        <taxon>Pseudomonadati</taxon>
        <taxon>Acidobacteriota</taxon>
        <taxon>Terriglobia</taxon>
        <taxon>Terriglobales</taxon>
        <taxon>Acidobacteriaceae</taxon>
        <taxon>Alloacidobacterium</taxon>
    </lineage>
</organism>
<keyword evidence="7" id="KW-0472">Membrane</keyword>
<dbReference type="GO" id="GO:0009055">
    <property type="term" value="F:electron transfer activity"/>
    <property type="evidence" value="ECO:0007669"/>
    <property type="project" value="InterPro"/>
</dbReference>
<name>A0A7G8BDL6_9BACT</name>
<keyword evidence="7" id="KW-1133">Transmembrane helix</keyword>
<evidence type="ECO:0000256" key="2">
    <source>
        <dbReference type="ARBA" id="ARBA00022617"/>
    </source>
</evidence>
<dbReference type="Pfam" id="PF00034">
    <property type="entry name" value="Cytochrom_C"/>
    <property type="match status" value="1"/>
</dbReference>
<dbReference type="Gene3D" id="1.10.760.10">
    <property type="entry name" value="Cytochrome c-like domain"/>
    <property type="match status" value="1"/>
</dbReference>
<keyword evidence="1" id="KW-0813">Transport</keyword>
<reference evidence="9 10" key="1">
    <citation type="submission" date="2020-08" db="EMBL/GenBank/DDBJ databases">
        <title>Edaphobacter telluris sp. nov. and Acidobacterium dinghuensis sp. nov., two acidobacteria isolated from forest soil.</title>
        <authorList>
            <person name="Fu J."/>
            <person name="Qiu L."/>
        </authorList>
    </citation>
    <scope>NUCLEOTIDE SEQUENCE [LARGE SCALE GENOMIC DNA]</scope>
    <source>
        <strain evidence="9">4Y35</strain>
    </source>
</reference>
<sequence length="171" mass="18851">MDQGGAQASEKSGIGAEIGMKQTTLRRLNSHQNRSQDNSSRYPSHAFVVGFSAVILILVAIVLFPRISRAEADADHGKELFEKRCTGCHSLDQDKEGPHLRGVYGRQAGKVPGFTYSEALQSSAITWDDASLDKWLTNTDSLIADNDMAFRVVKPDERADIIRYLKAVSLK</sequence>
<dbReference type="AlphaFoldDB" id="A0A7G8BDL6"/>
<dbReference type="InterPro" id="IPR009056">
    <property type="entry name" value="Cyt_c-like_dom"/>
</dbReference>
<dbReference type="Proteomes" id="UP000515312">
    <property type="component" value="Chromosome"/>
</dbReference>
<keyword evidence="2 6" id="KW-0349">Heme</keyword>
<protein>
    <submittedName>
        <fullName evidence="9">C-type cytochrome</fullName>
    </submittedName>
</protein>
<evidence type="ECO:0000256" key="3">
    <source>
        <dbReference type="ARBA" id="ARBA00022723"/>
    </source>
</evidence>
<keyword evidence="5 6" id="KW-0408">Iron</keyword>
<evidence type="ECO:0000256" key="4">
    <source>
        <dbReference type="ARBA" id="ARBA00022982"/>
    </source>
</evidence>
<dbReference type="PROSITE" id="PS51007">
    <property type="entry name" value="CYTC"/>
    <property type="match status" value="1"/>
</dbReference>
<keyword evidence="7" id="KW-0812">Transmembrane</keyword>
<dbReference type="EMBL" id="CP060394">
    <property type="protein sequence ID" value="QNI30636.1"/>
    <property type="molecule type" value="Genomic_DNA"/>
</dbReference>
<proteinExistence type="predicted"/>
<evidence type="ECO:0000256" key="7">
    <source>
        <dbReference type="SAM" id="Phobius"/>
    </source>
</evidence>
<dbReference type="GO" id="GO:0046872">
    <property type="term" value="F:metal ion binding"/>
    <property type="evidence" value="ECO:0007669"/>
    <property type="project" value="UniProtKB-KW"/>
</dbReference>
<evidence type="ECO:0000256" key="5">
    <source>
        <dbReference type="ARBA" id="ARBA00023004"/>
    </source>
</evidence>
<dbReference type="SUPFAM" id="SSF46626">
    <property type="entry name" value="Cytochrome c"/>
    <property type="match status" value="1"/>
</dbReference>
<dbReference type="PRINTS" id="PR00604">
    <property type="entry name" value="CYTCHRMECIAB"/>
</dbReference>
<dbReference type="InterPro" id="IPR002327">
    <property type="entry name" value="Cyt_c_1A/1B"/>
</dbReference>
<keyword evidence="4" id="KW-0249">Electron transport</keyword>
<accession>A0A7G8BDL6</accession>
<feature type="domain" description="Cytochrome c" evidence="8">
    <location>
        <begin position="72"/>
        <end position="169"/>
    </location>
</feature>
<feature type="transmembrane region" description="Helical" evidence="7">
    <location>
        <begin position="44"/>
        <end position="64"/>
    </location>
</feature>
<evidence type="ECO:0000256" key="1">
    <source>
        <dbReference type="ARBA" id="ARBA00022448"/>
    </source>
</evidence>